<evidence type="ECO:0000256" key="1">
    <source>
        <dbReference type="SAM" id="MobiDB-lite"/>
    </source>
</evidence>
<organism evidence="3 4">
    <name type="scientific">Micromonospora endophytica</name>
    <dbReference type="NCBI Taxonomy" id="515350"/>
    <lineage>
        <taxon>Bacteria</taxon>
        <taxon>Bacillati</taxon>
        <taxon>Actinomycetota</taxon>
        <taxon>Actinomycetes</taxon>
        <taxon>Micromonosporales</taxon>
        <taxon>Micromonosporaceae</taxon>
        <taxon>Micromonospora</taxon>
    </lineage>
</organism>
<evidence type="ECO:0000313" key="4">
    <source>
        <dbReference type="Proteomes" id="UP000248627"/>
    </source>
</evidence>
<feature type="region of interest" description="Disordered" evidence="1">
    <location>
        <begin position="1"/>
        <end position="21"/>
    </location>
</feature>
<dbReference type="AlphaFoldDB" id="A0A2W2CTQ4"/>
<feature type="transmembrane region" description="Helical" evidence="2">
    <location>
        <begin position="64"/>
        <end position="85"/>
    </location>
</feature>
<dbReference type="OrthoDB" id="3403802at2"/>
<keyword evidence="2" id="KW-0472">Membrane</keyword>
<keyword evidence="4" id="KW-1185">Reference proteome</keyword>
<protein>
    <submittedName>
        <fullName evidence="3">Uncharacterized protein</fullName>
    </submittedName>
</protein>
<dbReference type="Proteomes" id="UP000248627">
    <property type="component" value="Unassembled WGS sequence"/>
</dbReference>
<reference evidence="3 4" key="1">
    <citation type="submission" date="2018-01" db="EMBL/GenBank/DDBJ databases">
        <title>Draft genome sequence of Jishengella endophytica.</title>
        <authorList>
            <person name="Sahin N."/>
            <person name="Ay H."/>
            <person name="Saygin H."/>
        </authorList>
    </citation>
    <scope>NUCLEOTIDE SEQUENCE [LARGE SCALE GENOMIC DNA]</scope>
    <source>
        <strain evidence="3 4">DSM 45430</strain>
    </source>
</reference>
<feature type="compositionally biased region" description="Polar residues" evidence="1">
    <location>
        <begin position="1"/>
        <end position="15"/>
    </location>
</feature>
<name>A0A2W2CTQ4_9ACTN</name>
<keyword evidence="2" id="KW-1133">Transmembrane helix</keyword>
<comment type="caution">
    <text evidence="3">The sequence shown here is derived from an EMBL/GenBank/DDBJ whole genome shotgun (WGS) entry which is preliminary data.</text>
</comment>
<sequence length="422" mass="43801">MNASSRGHDNPSGTPDRSLEVGQNELERAVREVFIRQVAASRAPVGDPATAAIRRAHRIQRRRTLAGTSLAAMAVILAAATAMQLGAARPPVRETVVIGDPDSGPVVILTPTAPPTAADTRTPLADVDLVLGRAIVTAQGRRIGLVDAGRIERAHRLADGGGWLAVGPAGLPGRLLWRVAPNGTAEVLLAGAEEIVLDATGQQVAWKQGTALTVAKVVNQELITTARAEVPAEAVPLRFVGGDVLVRLAPDRPGHVLWRLQPGRLDPGTDRISSRIFGALPDGRLVGEVTKGTPRRTCLTLLDPVAELAPVGADCGPELSDGGSGAVSPDGRWLLANRRSEGQVKAVLVDLRRLGSSVEPVPAGPAMSGAVVWSAAGIAYYVDSAGQLIRVEVERATAGRLPETRVMGGLPAGVHPVVVSSG</sequence>
<gene>
    <name evidence="3" type="ORF">C1I93_13700</name>
</gene>
<accession>A0A2W2CTQ4</accession>
<evidence type="ECO:0000313" key="3">
    <source>
        <dbReference type="EMBL" id="PZF96654.1"/>
    </source>
</evidence>
<proteinExistence type="predicted"/>
<evidence type="ECO:0000256" key="2">
    <source>
        <dbReference type="SAM" id="Phobius"/>
    </source>
</evidence>
<dbReference type="EMBL" id="POTX01000076">
    <property type="protein sequence ID" value="PZF96654.1"/>
    <property type="molecule type" value="Genomic_DNA"/>
</dbReference>
<dbReference type="RefSeq" id="WP_111243657.1">
    <property type="nucleotide sequence ID" value="NZ_AP023358.1"/>
</dbReference>
<keyword evidence="2" id="KW-0812">Transmembrane</keyword>